<gene>
    <name evidence="1" type="ORF">SAMN04489724_0966</name>
</gene>
<accession>A0A1I6YE94</accession>
<organism evidence="1 2">
    <name type="scientific">Algoriphagus locisalis</name>
    <dbReference type="NCBI Taxonomy" id="305507"/>
    <lineage>
        <taxon>Bacteria</taxon>
        <taxon>Pseudomonadati</taxon>
        <taxon>Bacteroidota</taxon>
        <taxon>Cytophagia</taxon>
        <taxon>Cytophagales</taxon>
        <taxon>Cyclobacteriaceae</taxon>
        <taxon>Algoriphagus</taxon>
    </lineage>
</organism>
<name>A0A1I6YE94_9BACT</name>
<keyword evidence="2" id="KW-1185">Reference proteome</keyword>
<reference evidence="2" key="1">
    <citation type="submission" date="2016-10" db="EMBL/GenBank/DDBJ databases">
        <authorList>
            <person name="Varghese N."/>
            <person name="Submissions S."/>
        </authorList>
    </citation>
    <scope>NUCLEOTIDE SEQUENCE [LARGE SCALE GENOMIC DNA]</scope>
    <source>
        <strain evidence="2">DSM 23445</strain>
    </source>
</reference>
<dbReference type="PROSITE" id="PS51257">
    <property type="entry name" value="PROKAR_LIPOPROTEIN"/>
    <property type="match status" value="1"/>
</dbReference>
<dbReference type="OrthoDB" id="821524at2"/>
<dbReference type="EMBL" id="FPBF01000001">
    <property type="protein sequence ID" value="SFT48856.1"/>
    <property type="molecule type" value="Genomic_DNA"/>
</dbReference>
<evidence type="ECO:0000313" key="2">
    <source>
        <dbReference type="Proteomes" id="UP000199673"/>
    </source>
</evidence>
<proteinExistence type="predicted"/>
<dbReference type="AlphaFoldDB" id="A0A1I6YE94"/>
<evidence type="ECO:0000313" key="1">
    <source>
        <dbReference type="EMBL" id="SFT48856.1"/>
    </source>
</evidence>
<sequence length="219" mass="24388">MNKRYQTGIFQLIFFISISFSCTESGDIDPDDPSDPDTELDFDYTYSDVKQGYTMDIDGVTVSDVAETLNSLESNRALIVNFSRGNDFLFGGISWIPLEAGNYETGHNLGQGQGTLGNDLFMVAFVKKDGEKYYAYSSHEYGFNEDRKIPGSFCKVKIRTLEGKQTSYRLFGQTVSQFIGVVEGQFAGTFKTPEGKEVKVTNGQFRIENTIPDGAEVLN</sequence>
<protein>
    <submittedName>
        <fullName evidence="1">Uncharacterized protein</fullName>
    </submittedName>
</protein>
<dbReference type="Proteomes" id="UP000199673">
    <property type="component" value="Unassembled WGS sequence"/>
</dbReference>
<dbReference type="RefSeq" id="WP_091691533.1">
    <property type="nucleotide sequence ID" value="NZ_FPBF01000001.1"/>
</dbReference>